<reference evidence="2 3" key="1">
    <citation type="submission" date="2011-01" db="EMBL/GenBank/DDBJ databases">
        <authorList>
            <person name="Muzny D."/>
            <person name="Qin X."/>
            <person name="Deng J."/>
            <person name="Jiang H."/>
            <person name="Liu Y."/>
            <person name="Qu J."/>
            <person name="Song X.-Z."/>
            <person name="Zhang L."/>
            <person name="Thornton R."/>
            <person name="Coyle M."/>
            <person name="Francisco L."/>
            <person name="Jackson L."/>
            <person name="Javaid M."/>
            <person name="Korchina V."/>
            <person name="Kovar C."/>
            <person name="Mata R."/>
            <person name="Mathew T."/>
            <person name="Ngo R."/>
            <person name="Nguyen L."/>
            <person name="Nguyen N."/>
            <person name="Okwuonu G."/>
            <person name="Ongeri F."/>
            <person name="Pham C."/>
            <person name="Simmons D."/>
            <person name="Wilczek-Boney K."/>
            <person name="Hale W."/>
            <person name="Jakkamsetti A."/>
            <person name="Pham P."/>
            <person name="Ruth R."/>
            <person name="San Lucas F."/>
            <person name="Warren J."/>
            <person name="Zhang J."/>
            <person name="Zhao Z."/>
            <person name="Zhou C."/>
            <person name="Zhu D."/>
            <person name="Lee S."/>
            <person name="Bess C."/>
            <person name="Blankenburg K."/>
            <person name="Forbes L."/>
            <person name="Fu Q."/>
            <person name="Gubbala S."/>
            <person name="Hirani K."/>
            <person name="Jayaseelan J.C."/>
            <person name="Lara F."/>
            <person name="Munidasa M."/>
            <person name="Palculict T."/>
            <person name="Patil S."/>
            <person name="Pu L.-L."/>
            <person name="Saada N."/>
            <person name="Tang L."/>
            <person name="Weissenberger G."/>
            <person name="Zhu Y."/>
            <person name="Hemphill L."/>
            <person name="Shang Y."/>
            <person name="Youmans B."/>
            <person name="Ayvaz T."/>
            <person name="Ross M."/>
            <person name="Santibanez J."/>
            <person name="Aqrawi P."/>
            <person name="Gross S."/>
            <person name="Joshi V."/>
            <person name="Fowler G."/>
            <person name="Nazareth L."/>
            <person name="Reid J."/>
            <person name="Worley K."/>
            <person name="Petrosino J."/>
            <person name="Highlander S."/>
            <person name="Gibbs R."/>
        </authorList>
    </citation>
    <scope>NUCLEOTIDE SEQUENCE [LARGE SCALE GENOMIC DNA]</scope>
    <source>
        <strain evidence="2 3">ATCC 33394</strain>
    </source>
</reference>
<feature type="signal peptide" evidence="1">
    <location>
        <begin position="1"/>
        <end position="18"/>
    </location>
</feature>
<proteinExistence type="predicted"/>
<evidence type="ECO:0000313" key="3">
    <source>
        <dbReference type="Proteomes" id="UP000004088"/>
    </source>
</evidence>
<dbReference type="STRING" id="888741.HMPREF9098_1993"/>
<dbReference type="RefSeq" id="WP_003784038.1">
    <property type="nucleotide sequence ID" value="NZ_GL870929.1"/>
</dbReference>
<dbReference type="HOGENOM" id="CLU_1029843_0_0_4"/>
<dbReference type="EMBL" id="AEWV01000040">
    <property type="protein sequence ID" value="EGC16623.1"/>
    <property type="molecule type" value="Genomic_DNA"/>
</dbReference>
<feature type="chain" id="PRO_5003247081" evidence="1">
    <location>
        <begin position="19"/>
        <end position="273"/>
    </location>
</feature>
<keyword evidence="3" id="KW-1185">Reference proteome</keyword>
<evidence type="ECO:0000313" key="2">
    <source>
        <dbReference type="EMBL" id="EGC16623.1"/>
    </source>
</evidence>
<sequence>MKKILFLLLLGAALSARADEPFVGMYRQDNADITARLLLLDKQRFCFAISAGGIDMHTGGSWQKMDGQNGSIRLRLTEKHLGLPALVMVANPEMDAKTLAETQQMFGKEKRVVFLAPLVLQDAIDINPALAFSTKADWPGEGAFKPLFAEGQGIERNVKVPMPDNTRYVFVRSEDGSQIFRFAVGQSQYVRLNPNEQAMRETLNFELAFDRKTRRLTHLKNGTLHHLGRPEKLSPQAQENAWAQCEPKIPREMVRTVRGTERTLLLPDVLSQR</sequence>
<comment type="caution">
    <text evidence="2">The sequence shown here is derived from an EMBL/GenBank/DDBJ whole genome shotgun (WGS) entry which is preliminary data.</text>
</comment>
<accession>F0F1K8</accession>
<name>F0F1K8_9NEIS</name>
<organism evidence="2 3">
    <name type="scientific">Kingella denitrificans ATCC 33394</name>
    <dbReference type="NCBI Taxonomy" id="888741"/>
    <lineage>
        <taxon>Bacteria</taxon>
        <taxon>Pseudomonadati</taxon>
        <taxon>Pseudomonadota</taxon>
        <taxon>Betaproteobacteria</taxon>
        <taxon>Neisseriales</taxon>
        <taxon>Neisseriaceae</taxon>
        <taxon>Kingella</taxon>
    </lineage>
</organism>
<gene>
    <name evidence="2" type="ORF">HMPREF9098_1993</name>
</gene>
<evidence type="ECO:0000256" key="1">
    <source>
        <dbReference type="SAM" id="SignalP"/>
    </source>
</evidence>
<keyword evidence="1" id="KW-0732">Signal</keyword>
<dbReference type="AlphaFoldDB" id="F0F1K8"/>
<dbReference type="Proteomes" id="UP000004088">
    <property type="component" value="Unassembled WGS sequence"/>
</dbReference>
<protein>
    <submittedName>
        <fullName evidence="2">Uncharacterized protein</fullName>
    </submittedName>
</protein>